<protein>
    <submittedName>
        <fullName evidence="1">Uncharacterized protein</fullName>
    </submittedName>
</protein>
<accession>A0A8S5L5P1</accession>
<reference evidence="1" key="1">
    <citation type="journal article" date="2021" name="Proc. Natl. Acad. Sci. U.S.A.">
        <title>A Catalog of Tens of Thousands of Viruses from Human Metagenomes Reveals Hidden Associations with Chronic Diseases.</title>
        <authorList>
            <person name="Tisza M.J."/>
            <person name="Buck C.B."/>
        </authorList>
    </citation>
    <scope>NUCLEOTIDE SEQUENCE</scope>
    <source>
        <strain evidence="1">CtWXX4</strain>
    </source>
</reference>
<proteinExistence type="predicted"/>
<dbReference type="EMBL" id="BK059146">
    <property type="protein sequence ID" value="DAD57305.1"/>
    <property type="molecule type" value="Genomic_DNA"/>
</dbReference>
<name>A0A8S5L5P1_9VIRU</name>
<evidence type="ECO:0000313" key="1">
    <source>
        <dbReference type="EMBL" id="DAD57305.1"/>
    </source>
</evidence>
<sequence>MLVNMKNPKTGKRLRIPSKAFFDLIADGYVHDPKNNCLVKDPNIKTPVKVLNPFTNRYMTVGSPNFMKVYNLDCISYWPEKNQLIVEDSDSDDDIPFDEDIYNEFMYDGDISIE</sequence>
<organism evidence="1">
    <name type="scientific">MELD virus sp</name>
    <dbReference type="NCBI Taxonomy" id="2834287"/>
    <lineage>
        <taxon>Viruses</taxon>
    </lineage>
</organism>